<keyword evidence="2" id="KW-0732">Signal</keyword>
<evidence type="ECO:0000259" key="8">
    <source>
        <dbReference type="PROSITE" id="PS50106"/>
    </source>
</evidence>
<dbReference type="STRING" id="946077.W5A_06540"/>
<feature type="domain" description="PDZ" evidence="8">
    <location>
        <begin position="269"/>
        <end position="360"/>
    </location>
</feature>
<dbReference type="SMART" id="SM00228">
    <property type="entry name" value="PDZ"/>
    <property type="match status" value="1"/>
</dbReference>
<dbReference type="NCBIfam" id="TIGR02037">
    <property type="entry name" value="degP_htrA_DO"/>
    <property type="match status" value="1"/>
</dbReference>
<dbReference type="Proteomes" id="UP000005938">
    <property type="component" value="Unassembled WGS sequence"/>
</dbReference>
<evidence type="ECO:0000256" key="7">
    <source>
        <dbReference type="PIRSR" id="PIRSR611782-2"/>
    </source>
</evidence>
<dbReference type="GO" id="GO:0006508">
    <property type="term" value="P:proteolysis"/>
    <property type="evidence" value="ECO:0007669"/>
    <property type="project" value="UniProtKB-KW"/>
</dbReference>
<keyword evidence="4" id="KW-0378">Hydrolase</keyword>
<dbReference type="PATRIC" id="fig|946077.3.peg.1325"/>
<evidence type="ECO:0000256" key="1">
    <source>
        <dbReference type="ARBA" id="ARBA00022670"/>
    </source>
</evidence>
<dbReference type="GO" id="GO:0004252">
    <property type="term" value="F:serine-type endopeptidase activity"/>
    <property type="evidence" value="ECO:0007669"/>
    <property type="project" value="InterPro"/>
</dbReference>
<keyword evidence="10" id="KW-1185">Reference proteome</keyword>
<feature type="active site" description="Charge relay system" evidence="6">
    <location>
        <position position="149"/>
    </location>
</feature>
<feature type="binding site" evidence="7">
    <location>
        <begin position="223"/>
        <end position="225"/>
    </location>
    <ligand>
        <name>substrate</name>
    </ligand>
</feature>
<name>I0WFP0_9FLAO</name>
<evidence type="ECO:0000313" key="9">
    <source>
        <dbReference type="EMBL" id="EID75206.1"/>
    </source>
</evidence>
<organism evidence="9 10">
    <name type="scientific">Imtechella halotolerans K1</name>
    <dbReference type="NCBI Taxonomy" id="946077"/>
    <lineage>
        <taxon>Bacteria</taxon>
        <taxon>Pseudomonadati</taxon>
        <taxon>Bacteroidota</taxon>
        <taxon>Flavobacteriia</taxon>
        <taxon>Flavobacteriales</taxon>
        <taxon>Flavobacteriaceae</taxon>
        <taxon>Imtechella</taxon>
    </lineage>
</organism>
<dbReference type="PANTHER" id="PTHR43343:SF3">
    <property type="entry name" value="PROTEASE DO-LIKE 8, CHLOROPLASTIC"/>
    <property type="match status" value="1"/>
</dbReference>
<dbReference type="OrthoDB" id="9758917at2"/>
<dbReference type="InterPro" id="IPR001940">
    <property type="entry name" value="Peptidase_S1C"/>
</dbReference>
<gene>
    <name evidence="9" type="ORF">W5A_06540</name>
</gene>
<dbReference type="InterPro" id="IPR051201">
    <property type="entry name" value="Chloro_Bact_Ser_Proteases"/>
</dbReference>
<dbReference type="SUPFAM" id="SSF50494">
    <property type="entry name" value="Trypsin-like serine proteases"/>
    <property type="match status" value="1"/>
</dbReference>
<dbReference type="InterPro" id="IPR001478">
    <property type="entry name" value="PDZ"/>
</dbReference>
<keyword evidence="3" id="KW-0677">Repeat</keyword>
<feature type="active site" description="Charge relay system" evidence="6">
    <location>
        <position position="119"/>
    </location>
</feature>
<feature type="binding site" evidence="7">
    <location>
        <position position="119"/>
    </location>
    <ligand>
        <name>substrate</name>
    </ligand>
</feature>
<sequence>MKKHVSLIFAGVLGGAISLGAYSLLFQKNTYIIGDETKPSVVTTNFGNAPALNLNENQFVEAAEKTVHSVVHVKNVSVSREPATIFDFFYGSGGRERAQIGTGSGVIITPDGYIVTNNHVIANASQIEITLNNNKIYKAELVGTDPATDIALLKVDADEKLPYLTFADSDNTHIGEWVLAVGNPFNLTSTVTAGIISAKARDLSGSSDKTQSFIQTDAAVNPGNSGGALVNTNGDLIGINTAITSQTGSYVGYSFAVPSNIAKKVVEDIIEFGNVQKGVLGVRGSELNSLNAEKLGVKESEGFYVGGVDEGSGADKAGIKEGDIIKKLDNIKISKFSDLSGYIASKRPNDVIKVAIERDGKALTLPVTLYKNETYRINGLGLEVKNLSDADKKSFKTKNGVKITQASSFYTTNNIEMEGKVLVAINDREIKNVDDVKNIMDNLSQNNRNTLVLINKNGERERFIF</sequence>
<evidence type="ECO:0000256" key="4">
    <source>
        <dbReference type="ARBA" id="ARBA00022801"/>
    </source>
</evidence>
<feature type="binding site" evidence="7">
    <location>
        <position position="149"/>
    </location>
    <ligand>
        <name>substrate</name>
    </ligand>
</feature>
<evidence type="ECO:0000256" key="3">
    <source>
        <dbReference type="ARBA" id="ARBA00022737"/>
    </source>
</evidence>
<dbReference type="EMBL" id="AJJU01000006">
    <property type="protein sequence ID" value="EID75206.1"/>
    <property type="molecule type" value="Genomic_DNA"/>
</dbReference>
<dbReference type="Pfam" id="PF13180">
    <property type="entry name" value="PDZ_2"/>
    <property type="match status" value="1"/>
</dbReference>
<dbReference type="PANTHER" id="PTHR43343">
    <property type="entry name" value="PEPTIDASE S12"/>
    <property type="match status" value="1"/>
</dbReference>
<dbReference type="eggNOG" id="COG0265">
    <property type="taxonomic scope" value="Bacteria"/>
</dbReference>
<accession>I0WFP0</accession>
<dbReference type="Pfam" id="PF13365">
    <property type="entry name" value="Trypsin_2"/>
    <property type="match status" value="1"/>
</dbReference>
<dbReference type="Gene3D" id="2.30.42.10">
    <property type="match status" value="1"/>
</dbReference>
<protein>
    <submittedName>
        <fullName evidence="9">Putative periplasmic serine protease do/hhoA-like protein</fullName>
    </submittedName>
</protein>
<reference evidence="9 10" key="1">
    <citation type="journal article" date="2012" name="J. Bacteriol.">
        <title>Genome Sequence of the Halotolerant Bacterium Imtechella halotolerans K1T.</title>
        <authorList>
            <person name="Kumar S."/>
            <person name="Vikram S."/>
            <person name="Subramanian S."/>
            <person name="Raghava G.P."/>
            <person name="Pinnaka A.K."/>
        </authorList>
    </citation>
    <scope>NUCLEOTIDE SEQUENCE [LARGE SCALE GENOMIC DNA]</scope>
    <source>
        <strain evidence="9 10">K1</strain>
    </source>
</reference>
<feature type="binding site" evidence="7">
    <location>
        <begin position="280"/>
        <end position="284"/>
    </location>
    <ligand>
        <name>substrate</name>
    </ligand>
</feature>
<dbReference type="PROSITE" id="PS50106">
    <property type="entry name" value="PDZ"/>
    <property type="match status" value="1"/>
</dbReference>
<evidence type="ECO:0000256" key="6">
    <source>
        <dbReference type="PIRSR" id="PIRSR611782-1"/>
    </source>
</evidence>
<evidence type="ECO:0000256" key="5">
    <source>
        <dbReference type="ARBA" id="ARBA00022825"/>
    </source>
</evidence>
<keyword evidence="5" id="KW-0720">Serine protease</keyword>
<dbReference type="AlphaFoldDB" id="I0WFP0"/>
<dbReference type="RefSeq" id="WP_008238683.1">
    <property type="nucleotide sequence ID" value="NZ_AJJU01000006.1"/>
</dbReference>
<evidence type="ECO:0000313" key="10">
    <source>
        <dbReference type="Proteomes" id="UP000005938"/>
    </source>
</evidence>
<dbReference type="Gene3D" id="2.40.10.120">
    <property type="match status" value="1"/>
</dbReference>
<proteinExistence type="predicted"/>
<feature type="active site" description="Charge relay system" evidence="6">
    <location>
        <position position="225"/>
    </location>
</feature>
<dbReference type="PRINTS" id="PR00834">
    <property type="entry name" value="PROTEASES2C"/>
</dbReference>
<keyword evidence="1 9" id="KW-0645">Protease</keyword>
<dbReference type="SUPFAM" id="SSF50156">
    <property type="entry name" value="PDZ domain-like"/>
    <property type="match status" value="1"/>
</dbReference>
<dbReference type="InterPro" id="IPR011782">
    <property type="entry name" value="Pept_S1C_Do"/>
</dbReference>
<dbReference type="InterPro" id="IPR036034">
    <property type="entry name" value="PDZ_sf"/>
</dbReference>
<dbReference type="MEROPS" id="S01.274"/>
<evidence type="ECO:0000256" key="2">
    <source>
        <dbReference type="ARBA" id="ARBA00022729"/>
    </source>
</evidence>
<comment type="caution">
    <text evidence="9">The sequence shown here is derived from an EMBL/GenBank/DDBJ whole genome shotgun (WGS) entry which is preliminary data.</text>
</comment>
<dbReference type="InterPro" id="IPR009003">
    <property type="entry name" value="Peptidase_S1_PA"/>
</dbReference>